<dbReference type="InterPro" id="IPR012854">
    <property type="entry name" value="Cu_amine_oxidase-like_N"/>
</dbReference>
<dbReference type="Proteomes" id="UP001306950">
    <property type="component" value="Unassembled WGS sequence"/>
</dbReference>
<name>A0ABU7VZB6_9BACL</name>
<gene>
    <name evidence="2" type="ORF">V3851_25355</name>
</gene>
<evidence type="ECO:0000313" key="2">
    <source>
        <dbReference type="EMBL" id="MEF2969115.1"/>
    </source>
</evidence>
<comment type="caution">
    <text evidence="2">The sequence shown here is derived from an EMBL/GenBank/DDBJ whole genome shotgun (WGS) entry which is preliminary data.</text>
</comment>
<sequence length="393" mass="41588">MLGIDFSRSIKKKVTLALGAVLIGSAFTYGSSVSAAQSTKAILEAKVNINGSLQSFDQPAIVKNGATLVPLKAIFEALGASVKWDQNTQTAVAEKDATIIKITVGSSTAYINGSEVKLSAKAESINGRVLVPLRFVSEALGASIKWDSTNLVAEITSSSGGNASQASETGKPVQVASASVIAKPTATAKIGDITVRYGRHTYASANQKEYDAVMKKVEEALAGYNESQFGGKFNNQFLRYLEGERKTSFAKGTDDYLGLHLAEGAIAELVEAGVPRDLIIKASITGDIAIGLVQGKSKLDAGGKSAYDTLYEFIGDCDADAQVHSAVFDSMGFNTAIMAGKNHANVMVQINGDWWGFVAGNFAKVDMKFAFGKGFHMLSQPTTGPIIRKLDYK</sequence>
<dbReference type="InterPro" id="IPR036582">
    <property type="entry name" value="Mao_N_sf"/>
</dbReference>
<protein>
    <submittedName>
        <fullName evidence="2">Copper amine oxidase N-terminal domain-containing protein</fullName>
    </submittedName>
</protein>
<dbReference type="EMBL" id="JAZHPZ010000023">
    <property type="protein sequence ID" value="MEF2969115.1"/>
    <property type="molecule type" value="Genomic_DNA"/>
</dbReference>
<reference evidence="2 3" key="1">
    <citation type="submission" date="2024-02" db="EMBL/GenBank/DDBJ databases">
        <title>A nitrogen-fixing paenibacillus bacterium.</title>
        <authorList>
            <person name="Zhang W.L."/>
            <person name="Chen S.F."/>
        </authorList>
    </citation>
    <scope>NUCLEOTIDE SEQUENCE [LARGE SCALE GENOMIC DNA]</scope>
    <source>
        <strain evidence="2 3">M1</strain>
    </source>
</reference>
<organism evidence="2 3">
    <name type="scientific">Paenibacillus haidiansis</name>
    <dbReference type="NCBI Taxonomy" id="1574488"/>
    <lineage>
        <taxon>Bacteria</taxon>
        <taxon>Bacillati</taxon>
        <taxon>Bacillota</taxon>
        <taxon>Bacilli</taxon>
        <taxon>Bacillales</taxon>
        <taxon>Paenibacillaceae</taxon>
        <taxon>Paenibacillus</taxon>
    </lineage>
</organism>
<evidence type="ECO:0000259" key="1">
    <source>
        <dbReference type="Pfam" id="PF07833"/>
    </source>
</evidence>
<proteinExistence type="predicted"/>
<evidence type="ECO:0000313" key="3">
    <source>
        <dbReference type="Proteomes" id="UP001306950"/>
    </source>
</evidence>
<dbReference type="RefSeq" id="WP_331849220.1">
    <property type="nucleotide sequence ID" value="NZ_JAZHPZ010000023.1"/>
</dbReference>
<dbReference type="Pfam" id="PF07833">
    <property type="entry name" value="Cu_amine_oxidN1"/>
    <property type="match status" value="1"/>
</dbReference>
<feature type="domain" description="Copper amine oxidase-like N-terminal" evidence="1">
    <location>
        <begin position="49"/>
        <end position="151"/>
    </location>
</feature>
<keyword evidence="3" id="KW-1185">Reference proteome</keyword>
<accession>A0ABU7VZB6</accession>
<dbReference type="SUPFAM" id="SSF55383">
    <property type="entry name" value="Copper amine oxidase, domain N"/>
    <property type="match status" value="1"/>
</dbReference>
<dbReference type="Gene3D" id="3.30.457.10">
    <property type="entry name" value="Copper amine oxidase-like, N-terminal domain"/>
    <property type="match status" value="1"/>
</dbReference>